<dbReference type="Proteomes" id="UP000190989">
    <property type="component" value="Unassembled WGS sequence"/>
</dbReference>
<evidence type="ECO:0000313" key="2">
    <source>
        <dbReference type="Proteomes" id="UP000190989"/>
    </source>
</evidence>
<dbReference type="EMBL" id="FVZE01000020">
    <property type="protein sequence ID" value="SLK12575.1"/>
    <property type="molecule type" value="Genomic_DNA"/>
</dbReference>
<dbReference type="STRING" id="428990.SAMN06295987_12017"/>
<gene>
    <name evidence="1" type="ORF">SAMN06295987_12017</name>
</gene>
<proteinExistence type="predicted"/>
<accession>A0A1U6IX11</accession>
<dbReference type="Pfam" id="PF05284">
    <property type="entry name" value="DUF736"/>
    <property type="match status" value="1"/>
</dbReference>
<keyword evidence="2" id="KW-1185">Reference proteome</keyword>
<name>A0A1U6IX11_9SPHN</name>
<reference evidence="2" key="1">
    <citation type="submission" date="2017-02" db="EMBL/GenBank/DDBJ databases">
        <authorList>
            <person name="Varghese N."/>
            <person name="Submissions S."/>
        </authorList>
    </citation>
    <scope>NUCLEOTIDE SEQUENCE [LARGE SCALE GENOMIC DNA]</scope>
    <source>
        <strain evidence="2">SM117</strain>
    </source>
</reference>
<dbReference type="AlphaFoldDB" id="A0A1U6IX11"/>
<protein>
    <submittedName>
        <fullName evidence="1">Uncharacterized conserved protein, DUF736 family</fullName>
    </submittedName>
</protein>
<evidence type="ECO:0000313" key="1">
    <source>
        <dbReference type="EMBL" id="SLK12575.1"/>
    </source>
</evidence>
<organism evidence="1 2">
    <name type="scientific">Novosphingobium mathurense</name>
    <dbReference type="NCBI Taxonomy" id="428990"/>
    <lineage>
        <taxon>Bacteria</taxon>
        <taxon>Pseudomonadati</taxon>
        <taxon>Pseudomonadota</taxon>
        <taxon>Alphaproteobacteria</taxon>
        <taxon>Sphingomonadales</taxon>
        <taxon>Sphingomonadaceae</taxon>
        <taxon>Novosphingobium</taxon>
    </lineage>
</organism>
<dbReference type="InterPro" id="IPR007948">
    <property type="entry name" value="DUF736"/>
</dbReference>
<sequence>MQIGRFCKTADGFEGRITSIMIDVPVCLVAAPDTGAENAPQWRVLCGNSETGVEIGAGWDRTGERAGAYIALQLDDPQFAHPLRANLLRSGQAAGDHVLLWSRPASRESR</sequence>